<evidence type="ECO:0000256" key="1">
    <source>
        <dbReference type="SAM" id="Phobius"/>
    </source>
</evidence>
<keyword evidence="1" id="KW-0472">Membrane</keyword>
<feature type="transmembrane region" description="Helical" evidence="1">
    <location>
        <begin position="104"/>
        <end position="122"/>
    </location>
</feature>
<organism evidence="2 3">
    <name type="scientific">Peribacillus faecalis</name>
    <dbReference type="NCBI Taxonomy" id="2772559"/>
    <lineage>
        <taxon>Bacteria</taxon>
        <taxon>Bacillati</taxon>
        <taxon>Bacillota</taxon>
        <taxon>Bacilli</taxon>
        <taxon>Bacillales</taxon>
        <taxon>Bacillaceae</taxon>
        <taxon>Peribacillus</taxon>
    </lineage>
</organism>
<dbReference type="EMBL" id="JACXSI010000003">
    <property type="protein sequence ID" value="MBD3107144.1"/>
    <property type="molecule type" value="Genomic_DNA"/>
</dbReference>
<keyword evidence="3" id="KW-1185">Reference proteome</keyword>
<protein>
    <recommendedName>
        <fullName evidence="4">O-antigen ligase domain-containing protein</fullName>
    </recommendedName>
</protein>
<name>A0A927CXJ0_9BACI</name>
<proteinExistence type="predicted"/>
<dbReference type="RefSeq" id="WP_190996692.1">
    <property type="nucleotide sequence ID" value="NZ_JACXSI010000003.1"/>
</dbReference>
<feature type="transmembrane region" description="Helical" evidence="1">
    <location>
        <begin position="398"/>
        <end position="431"/>
    </location>
</feature>
<reference evidence="2" key="1">
    <citation type="submission" date="2020-09" db="EMBL/GenBank/DDBJ databases">
        <title>Bacillus faecalis sp. nov., a moderately halophilic bacterium isolated from cow faeces.</title>
        <authorList>
            <person name="Jiang L."/>
            <person name="Lee J."/>
        </authorList>
    </citation>
    <scope>NUCLEOTIDE SEQUENCE</scope>
    <source>
        <strain evidence="2">AGMB 02131</strain>
    </source>
</reference>
<feature type="transmembrane region" description="Helical" evidence="1">
    <location>
        <begin position="235"/>
        <end position="268"/>
    </location>
</feature>
<feature type="transmembrane region" description="Helical" evidence="1">
    <location>
        <begin position="205"/>
        <end position="223"/>
    </location>
</feature>
<feature type="transmembrane region" description="Helical" evidence="1">
    <location>
        <begin position="80"/>
        <end position="97"/>
    </location>
</feature>
<dbReference type="AlphaFoldDB" id="A0A927CXJ0"/>
<feature type="transmembrane region" description="Helical" evidence="1">
    <location>
        <begin position="128"/>
        <end position="144"/>
    </location>
</feature>
<evidence type="ECO:0000313" key="3">
    <source>
        <dbReference type="Proteomes" id="UP000602076"/>
    </source>
</evidence>
<evidence type="ECO:0000313" key="2">
    <source>
        <dbReference type="EMBL" id="MBD3107144.1"/>
    </source>
</evidence>
<sequence>MSLYVTKKVSNSTMIVWLICVSSLVLTFFSHYIGVSLLTIISVGIMCTGVFFLPNNKKLAILFCALPWIQVLKIDSTQPTLYHLLFFIFVLVLLKDIKKINIKILIMIITFVIYILCVRLLNQNEMEYGVLPYILSLIFMVLLFPNLKQYYKADICLDMFSLGLITAFIAERLYRDIPSMNVYLSNDTYAHSEAALRYGGLSNDANFTAMLVLIYLCFVVSSVENLNSSKIRKVSIILSSLVVIIFTFFTVSKMFFLGLIIISVFVILKKIKDYKLSTVVQYLLTIGIFIFTSYKLGYFDGIIYRLSLATDIESITTGRSSILSQYQQFLFSEGEVLFFGIGMYDRVYYEDKSTHNTIISAVYQLGIMGILLIYIPLMISLIRMAVLSLGTNVTKVSFLPIIILFLCMMSLDILMYEGLPLLLVIIIVCTMQQSTVSKRRDSHVKDFSNCSGL</sequence>
<comment type="caution">
    <text evidence="2">The sequence shown here is derived from an EMBL/GenBank/DDBJ whole genome shotgun (WGS) entry which is preliminary data.</text>
</comment>
<feature type="transmembrane region" description="Helical" evidence="1">
    <location>
        <begin position="362"/>
        <end position="386"/>
    </location>
</feature>
<feature type="transmembrane region" description="Helical" evidence="1">
    <location>
        <begin position="280"/>
        <end position="298"/>
    </location>
</feature>
<feature type="transmembrane region" description="Helical" evidence="1">
    <location>
        <begin position="35"/>
        <end position="52"/>
    </location>
</feature>
<feature type="transmembrane region" description="Helical" evidence="1">
    <location>
        <begin position="12"/>
        <end position="29"/>
    </location>
</feature>
<dbReference type="Proteomes" id="UP000602076">
    <property type="component" value="Unassembled WGS sequence"/>
</dbReference>
<keyword evidence="1" id="KW-1133">Transmembrane helix</keyword>
<gene>
    <name evidence="2" type="ORF">IEO70_02015</name>
</gene>
<evidence type="ECO:0008006" key="4">
    <source>
        <dbReference type="Google" id="ProtNLM"/>
    </source>
</evidence>
<accession>A0A927CXJ0</accession>
<keyword evidence="1" id="KW-0812">Transmembrane</keyword>